<reference evidence="1 2" key="1">
    <citation type="submission" date="2021-10" db="EMBL/GenBank/DDBJ databases">
        <authorList>
            <person name="Criscuolo A."/>
        </authorList>
    </citation>
    <scope>NUCLEOTIDE SEQUENCE [LARGE SCALE GENOMIC DNA]</scope>
    <source>
        <strain evidence="2">CIP 111883</strain>
    </source>
</reference>
<dbReference type="InterPro" id="IPR020140">
    <property type="entry name" value="Uncharacterised_YusG"/>
</dbReference>
<dbReference type="RefSeq" id="WP_230500733.1">
    <property type="nucleotide sequence ID" value="NZ_CAKJTJ010000006.1"/>
</dbReference>
<name>A0ABN8A705_9BACI</name>
<sequence length="81" mass="9328">MTLERKRLDITDRVNGKLTDNGLELFVEQESIGQVIFTNQGNQYKLRSGYQQEGMRVFQEVHIPSGKDAKYVDCDNESGWC</sequence>
<protein>
    <recommendedName>
        <fullName evidence="3">DUF2553 family protein</fullName>
    </recommendedName>
</protein>
<dbReference type="EMBL" id="CAKJTJ010000006">
    <property type="protein sequence ID" value="CAG9620820.1"/>
    <property type="molecule type" value="Genomic_DNA"/>
</dbReference>
<dbReference type="Proteomes" id="UP000789833">
    <property type="component" value="Unassembled WGS sequence"/>
</dbReference>
<dbReference type="Pfam" id="PF10830">
    <property type="entry name" value="DUF2553"/>
    <property type="match status" value="1"/>
</dbReference>
<evidence type="ECO:0008006" key="3">
    <source>
        <dbReference type="Google" id="ProtNLM"/>
    </source>
</evidence>
<organism evidence="1 2">
    <name type="scientific">Sutcliffiella rhizosphaerae</name>
    <dbReference type="NCBI Taxonomy" id="2880967"/>
    <lineage>
        <taxon>Bacteria</taxon>
        <taxon>Bacillati</taxon>
        <taxon>Bacillota</taxon>
        <taxon>Bacilli</taxon>
        <taxon>Bacillales</taxon>
        <taxon>Bacillaceae</taxon>
        <taxon>Sutcliffiella</taxon>
    </lineage>
</organism>
<evidence type="ECO:0000313" key="1">
    <source>
        <dbReference type="EMBL" id="CAG9620820.1"/>
    </source>
</evidence>
<proteinExistence type="predicted"/>
<evidence type="ECO:0000313" key="2">
    <source>
        <dbReference type="Proteomes" id="UP000789833"/>
    </source>
</evidence>
<gene>
    <name evidence="1" type="ORF">BACCIP111883_01591</name>
</gene>
<accession>A0ABN8A705</accession>
<comment type="caution">
    <text evidence="1">The sequence shown here is derived from an EMBL/GenBank/DDBJ whole genome shotgun (WGS) entry which is preliminary data.</text>
</comment>
<keyword evidence="2" id="KW-1185">Reference proteome</keyword>